<dbReference type="EMBL" id="CP062804">
    <property type="protein sequence ID" value="QOT80503.1"/>
    <property type="molecule type" value="Genomic_DNA"/>
</dbReference>
<dbReference type="SUPFAM" id="SSF46894">
    <property type="entry name" value="C-terminal effector domain of the bipartite response regulators"/>
    <property type="match status" value="1"/>
</dbReference>
<dbReference type="PROSITE" id="PS50043">
    <property type="entry name" value="HTH_LUXR_2"/>
    <property type="match status" value="1"/>
</dbReference>
<dbReference type="Gene3D" id="3.40.50.2300">
    <property type="match status" value="1"/>
</dbReference>
<keyword evidence="1 3" id="KW-0597">Phosphoprotein</keyword>
<dbReference type="InterPro" id="IPR058245">
    <property type="entry name" value="NreC/VraR/RcsB-like_REC"/>
</dbReference>
<dbReference type="InterPro" id="IPR001789">
    <property type="entry name" value="Sig_transdc_resp-reg_receiver"/>
</dbReference>
<dbReference type="Pfam" id="PF00196">
    <property type="entry name" value="GerE"/>
    <property type="match status" value="1"/>
</dbReference>
<organism evidence="6 7">
    <name type="scientific">Cupriavidus basilensis</name>
    <dbReference type="NCBI Taxonomy" id="68895"/>
    <lineage>
        <taxon>Bacteria</taxon>
        <taxon>Pseudomonadati</taxon>
        <taxon>Pseudomonadota</taxon>
        <taxon>Betaproteobacteria</taxon>
        <taxon>Burkholderiales</taxon>
        <taxon>Burkholderiaceae</taxon>
        <taxon>Cupriavidus</taxon>
    </lineage>
</organism>
<dbReference type="Gene3D" id="1.10.10.10">
    <property type="entry name" value="Winged helix-like DNA-binding domain superfamily/Winged helix DNA-binding domain"/>
    <property type="match status" value="1"/>
</dbReference>
<accession>A0A643FY98</accession>
<dbReference type="SMART" id="SM00448">
    <property type="entry name" value="REC"/>
    <property type="match status" value="1"/>
</dbReference>
<evidence type="ECO:0000256" key="2">
    <source>
        <dbReference type="ARBA" id="ARBA00023125"/>
    </source>
</evidence>
<feature type="domain" description="HTH luxR-type" evidence="4">
    <location>
        <begin position="142"/>
        <end position="207"/>
    </location>
</feature>
<dbReference type="GeneID" id="98403999"/>
<dbReference type="GO" id="GO:0003677">
    <property type="term" value="F:DNA binding"/>
    <property type="evidence" value="ECO:0007669"/>
    <property type="project" value="UniProtKB-KW"/>
</dbReference>
<feature type="modified residue" description="4-aspartylphosphate" evidence="3">
    <location>
        <position position="54"/>
    </location>
</feature>
<evidence type="ECO:0000313" key="6">
    <source>
        <dbReference type="EMBL" id="QOT80503.1"/>
    </source>
</evidence>
<sequence>MATILIVDDHPALRLVIKAQLSQVLGVSHILEADNGQTAIEAARQFEPDVAVLDLDIPRISGLDVIPRLKRIYPPIRILVISGQDQAVFAPRVRRAGAQGFVSKLQDMKEIVRCVEWVMAGYTVFPEMRYERELPLVNQRSDEERLALLSDKEIVILQMLVRGLSNKAIGELLFISNKTVSSHKTRIMGKLRATSLVELVDLARRCRLTPSQ</sequence>
<reference evidence="6 7" key="1">
    <citation type="submission" date="2020-10" db="EMBL/GenBank/DDBJ databases">
        <title>Complete genome sequence of Cupriavidus basilensis CCUG 49340T.</title>
        <authorList>
            <person name="Salva-Serra F."/>
            <person name="Donoso R.A."/>
            <person name="Cho K.H."/>
            <person name="Yoo J.A."/>
            <person name="Lee K."/>
            <person name="Yoon S.-H."/>
            <person name="Perez-Pantoja D."/>
            <person name="Moore E.R.B."/>
        </authorList>
    </citation>
    <scope>NUCLEOTIDE SEQUENCE [LARGE SCALE GENOMIC DNA]</scope>
    <source>
        <strain evidence="7">CCUG 49340</strain>
    </source>
</reference>
<dbReference type="SMART" id="SM00421">
    <property type="entry name" value="HTH_LUXR"/>
    <property type="match status" value="1"/>
</dbReference>
<dbReference type="PRINTS" id="PR00038">
    <property type="entry name" value="HTHLUXR"/>
</dbReference>
<evidence type="ECO:0000259" key="5">
    <source>
        <dbReference type="PROSITE" id="PS50110"/>
    </source>
</evidence>
<name>A0A643FY98_9BURK</name>
<dbReference type="PROSITE" id="PS50110">
    <property type="entry name" value="RESPONSE_REGULATORY"/>
    <property type="match status" value="1"/>
</dbReference>
<evidence type="ECO:0000256" key="3">
    <source>
        <dbReference type="PROSITE-ProRule" id="PRU00169"/>
    </source>
</evidence>
<dbReference type="Proteomes" id="UP000397656">
    <property type="component" value="Chromosome 2"/>
</dbReference>
<dbReference type="PROSITE" id="PS00622">
    <property type="entry name" value="HTH_LUXR_1"/>
    <property type="match status" value="1"/>
</dbReference>
<evidence type="ECO:0000256" key="1">
    <source>
        <dbReference type="ARBA" id="ARBA00022553"/>
    </source>
</evidence>
<dbReference type="InterPro" id="IPR011006">
    <property type="entry name" value="CheY-like_superfamily"/>
</dbReference>
<protein>
    <submittedName>
        <fullName evidence="6">Response regulator transcription factor</fullName>
    </submittedName>
</protein>
<dbReference type="InterPro" id="IPR016032">
    <property type="entry name" value="Sig_transdc_resp-reg_C-effctor"/>
</dbReference>
<dbReference type="CDD" id="cd17535">
    <property type="entry name" value="REC_NarL-like"/>
    <property type="match status" value="1"/>
</dbReference>
<proteinExistence type="predicted"/>
<dbReference type="Pfam" id="PF00072">
    <property type="entry name" value="Response_reg"/>
    <property type="match status" value="1"/>
</dbReference>
<feature type="domain" description="Response regulatory" evidence="5">
    <location>
        <begin position="3"/>
        <end position="119"/>
    </location>
</feature>
<dbReference type="InterPro" id="IPR051015">
    <property type="entry name" value="EvgA-like"/>
</dbReference>
<dbReference type="GO" id="GO:0006355">
    <property type="term" value="P:regulation of DNA-templated transcription"/>
    <property type="evidence" value="ECO:0007669"/>
    <property type="project" value="InterPro"/>
</dbReference>
<dbReference type="PANTHER" id="PTHR45566">
    <property type="entry name" value="HTH-TYPE TRANSCRIPTIONAL REGULATOR YHJB-RELATED"/>
    <property type="match status" value="1"/>
</dbReference>
<dbReference type="GO" id="GO:0000160">
    <property type="term" value="P:phosphorelay signal transduction system"/>
    <property type="evidence" value="ECO:0007669"/>
    <property type="project" value="InterPro"/>
</dbReference>
<dbReference type="CDD" id="cd06170">
    <property type="entry name" value="LuxR_C_like"/>
    <property type="match status" value="1"/>
</dbReference>
<dbReference type="AlphaFoldDB" id="A0A643FY98"/>
<dbReference type="PANTHER" id="PTHR45566:SF1">
    <property type="entry name" value="HTH-TYPE TRANSCRIPTIONAL REGULATOR YHJB-RELATED"/>
    <property type="match status" value="1"/>
</dbReference>
<keyword evidence="2" id="KW-0238">DNA-binding</keyword>
<dbReference type="RefSeq" id="WP_150985007.1">
    <property type="nucleotide sequence ID" value="NZ_CP062804.1"/>
</dbReference>
<evidence type="ECO:0000313" key="7">
    <source>
        <dbReference type="Proteomes" id="UP000397656"/>
    </source>
</evidence>
<dbReference type="InterPro" id="IPR036388">
    <property type="entry name" value="WH-like_DNA-bd_sf"/>
</dbReference>
<gene>
    <name evidence="6" type="ORF">F7R26_023980</name>
</gene>
<dbReference type="SUPFAM" id="SSF52172">
    <property type="entry name" value="CheY-like"/>
    <property type="match status" value="1"/>
</dbReference>
<dbReference type="InterPro" id="IPR000792">
    <property type="entry name" value="Tscrpt_reg_LuxR_C"/>
</dbReference>
<evidence type="ECO:0000259" key="4">
    <source>
        <dbReference type="PROSITE" id="PS50043"/>
    </source>
</evidence>